<evidence type="ECO:0000313" key="1">
    <source>
        <dbReference type="EMBL" id="GAA4303104.1"/>
    </source>
</evidence>
<evidence type="ECO:0008006" key="3">
    <source>
        <dbReference type="Google" id="ProtNLM"/>
    </source>
</evidence>
<sequence>MKGISQVKNTGIATIKGFQADSLNLSPNKDFEKRINLNRIKDSRNEIEIRFYEREEISNTTTLKILSKRRNKWTGTQYSESNYPKINIQKLPLEAAKGFEELFQSLLQKNLTRLPSQSELRAKMKKYGSTDTKRGRAEELLFVNDGYSYSLEFIINGKSNIITFSNPEIYANFYSDVQELKDYVAIKNIFNSELKKK</sequence>
<dbReference type="Proteomes" id="UP001501844">
    <property type="component" value="Unassembled WGS sequence"/>
</dbReference>
<dbReference type="EMBL" id="BAABGX010000002">
    <property type="protein sequence ID" value="GAA4303104.1"/>
    <property type="molecule type" value="Genomic_DNA"/>
</dbReference>
<comment type="caution">
    <text evidence="1">The sequence shown here is derived from an EMBL/GenBank/DDBJ whole genome shotgun (WGS) entry which is preliminary data.</text>
</comment>
<evidence type="ECO:0000313" key="2">
    <source>
        <dbReference type="Proteomes" id="UP001501844"/>
    </source>
</evidence>
<accession>A0ABP8FGE3</accession>
<keyword evidence="2" id="KW-1185">Reference proteome</keyword>
<organism evidence="1 2">
    <name type="scientific">Nibribacter koreensis</name>
    <dbReference type="NCBI Taxonomy" id="1084519"/>
    <lineage>
        <taxon>Bacteria</taxon>
        <taxon>Pseudomonadati</taxon>
        <taxon>Bacteroidota</taxon>
        <taxon>Cytophagia</taxon>
        <taxon>Cytophagales</taxon>
        <taxon>Hymenobacteraceae</taxon>
        <taxon>Nibribacter</taxon>
    </lineage>
</organism>
<reference evidence="2" key="1">
    <citation type="journal article" date="2019" name="Int. J. Syst. Evol. Microbiol.">
        <title>The Global Catalogue of Microorganisms (GCM) 10K type strain sequencing project: providing services to taxonomists for standard genome sequencing and annotation.</title>
        <authorList>
            <consortium name="The Broad Institute Genomics Platform"/>
            <consortium name="The Broad Institute Genome Sequencing Center for Infectious Disease"/>
            <person name="Wu L."/>
            <person name="Ma J."/>
        </authorList>
    </citation>
    <scope>NUCLEOTIDE SEQUENCE [LARGE SCALE GENOMIC DNA]</scope>
    <source>
        <strain evidence="2">JCM 17917</strain>
    </source>
</reference>
<name>A0ABP8FGE3_9BACT</name>
<gene>
    <name evidence="1" type="ORF">GCM10023183_15380</name>
</gene>
<protein>
    <recommendedName>
        <fullName evidence="3">DUF3298 domain-containing protein</fullName>
    </recommendedName>
</protein>
<proteinExistence type="predicted"/>